<name>A0A1M5VSU4_9CLOT</name>
<keyword evidence="2" id="KW-0170">Cobalt</keyword>
<evidence type="ECO:0000256" key="2">
    <source>
        <dbReference type="ARBA" id="ARBA00023285"/>
    </source>
</evidence>
<dbReference type="AlphaFoldDB" id="A0A1M5VSU4"/>
<dbReference type="Gene3D" id="3.40.50.280">
    <property type="entry name" value="Cobalamin-binding domain"/>
    <property type="match status" value="1"/>
</dbReference>
<keyword evidence="5" id="KW-1185">Reference proteome</keyword>
<dbReference type="Gene3D" id="1.10.1240.10">
    <property type="entry name" value="Methionine synthase domain"/>
    <property type="match status" value="1"/>
</dbReference>
<dbReference type="InterPro" id="IPR003759">
    <property type="entry name" value="Cbl-bd_cap"/>
</dbReference>
<dbReference type="OrthoDB" id="5756833at2"/>
<evidence type="ECO:0000313" key="4">
    <source>
        <dbReference type="EMBL" id="SHH78322.1"/>
    </source>
</evidence>
<dbReference type="InterPro" id="IPR006158">
    <property type="entry name" value="Cobalamin-bd"/>
</dbReference>
<proteinExistence type="predicted"/>
<gene>
    <name evidence="4" type="ORF">SAMN02745207_02458</name>
</gene>
<evidence type="ECO:0000259" key="3">
    <source>
        <dbReference type="PROSITE" id="PS51332"/>
    </source>
</evidence>
<dbReference type="GO" id="GO:0046872">
    <property type="term" value="F:metal ion binding"/>
    <property type="evidence" value="ECO:0007669"/>
    <property type="project" value="UniProtKB-KW"/>
</dbReference>
<dbReference type="GO" id="GO:0050667">
    <property type="term" value="P:homocysteine metabolic process"/>
    <property type="evidence" value="ECO:0007669"/>
    <property type="project" value="TreeGrafter"/>
</dbReference>
<dbReference type="Pfam" id="PF02607">
    <property type="entry name" value="B12-binding_2"/>
    <property type="match status" value="1"/>
</dbReference>
<dbReference type="RefSeq" id="WP_073338724.1">
    <property type="nucleotide sequence ID" value="NZ_FQXM01000013.1"/>
</dbReference>
<dbReference type="PANTHER" id="PTHR45833">
    <property type="entry name" value="METHIONINE SYNTHASE"/>
    <property type="match status" value="1"/>
</dbReference>
<evidence type="ECO:0000256" key="1">
    <source>
        <dbReference type="ARBA" id="ARBA00022723"/>
    </source>
</evidence>
<protein>
    <submittedName>
        <fullName evidence="4">Methanogenic corrinoid protein MtbC1</fullName>
    </submittedName>
</protein>
<keyword evidence="1" id="KW-0479">Metal-binding</keyword>
<dbReference type="InterPro" id="IPR036724">
    <property type="entry name" value="Cobalamin-bd_sf"/>
</dbReference>
<reference evidence="4 5" key="1">
    <citation type="submission" date="2016-11" db="EMBL/GenBank/DDBJ databases">
        <authorList>
            <person name="Jaros S."/>
            <person name="Januszkiewicz K."/>
            <person name="Wedrychowicz H."/>
        </authorList>
    </citation>
    <scope>NUCLEOTIDE SEQUENCE [LARGE SCALE GENOMIC DNA]</scope>
    <source>
        <strain evidence="4 5">DSM 8605</strain>
    </source>
</reference>
<dbReference type="GO" id="GO:0031419">
    <property type="term" value="F:cobalamin binding"/>
    <property type="evidence" value="ECO:0007669"/>
    <property type="project" value="InterPro"/>
</dbReference>
<dbReference type="GO" id="GO:0008705">
    <property type="term" value="F:methionine synthase activity"/>
    <property type="evidence" value="ECO:0007669"/>
    <property type="project" value="TreeGrafter"/>
</dbReference>
<dbReference type="GO" id="GO:0046653">
    <property type="term" value="P:tetrahydrofolate metabolic process"/>
    <property type="evidence" value="ECO:0007669"/>
    <property type="project" value="TreeGrafter"/>
</dbReference>
<dbReference type="EMBL" id="FQXM01000013">
    <property type="protein sequence ID" value="SHH78322.1"/>
    <property type="molecule type" value="Genomic_DNA"/>
</dbReference>
<feature type="domain" description="B12-binding" evidence="3">
    <location>
        <begin position="244"/>
        <end position="376"/>
    </location>
</feature>
<dbReference type="Pfam" id="PF02310">
    <property type="entry name" value="B12-binding"/>
    <property type="match status" value="1"/>
</dbReference>
<sequence length="376" mass="43477">MDNQWGKIYGKTVSYSSATNYKENLDVMTKKVNDIMEEKLLKENLIGDNPLTVMFNNHENHGKFMTNVFLLNDYELLEKSLNWVFSSYIARGFSENYFKEVLSTWIQVINLTLDIFAAREITEVYYWMENFYDEFDVNPIEEKKLSIKESPFEVVLKDKKNMLFSYLIEGDYKSSLELVKEIIHDKESLSNIYTKIIKEAMYDVGKAWEMGEISISQEHLATSVISRIMANIYMDYFILTEITKGKIIVTTATNEYHELGIRIVADLLELDGWDVIYLGSNIPKEDLVKTILKERPSFLVISVTMAFNISKAKEIIDEIKGNDDLRKLKILAGGQAFNYFDNKSKIGADKISLSVSETLDTAREWWKEANGEGEEL</sequence>
<evidence type="ECO:0000313" key="5">
    <source>
        <dbReference type="Proteomes" id="UP000184447"/>
    </source>
</evidence>
<dbReference type="GO" id="GO:0005829">
    <property type="term" value="C:cytosol"/>
    <property type="evidence" value="ECO:0007669"/>
    <property type="project" value="TreeGrafter"/>
</dbReference>
<dbReference type="PROSITE" id="PS51332">
    <property type="entry name" value="B12_BINDING"/>
    <property type="match status" value="1"/>
</dbReference>
<dbReference type="STRING" id="1121316.SAMN02745207_02458"/>
<dbReference type="PANTHER" id="PTHR45833:SF1">
    <property type="entry name" value="METHIONINE SYNTHASE"/>
    <property type="match status" value="1"/>
</dbReference>
<accession>A0A1M5VSU4</accession>
<dbReference type="SUPFAM" id="SSF52242">
    <property type="entry name" value="Cobalamin (vitamin B12)-binding domain"/>
    <property type="match status" value="1"/>
</dbReference>
<dbReference type="InterPro" id="IPR036594">
    <property type="entry name" value="Meth_synthase_dom"/>
</dbReference>
<dbReference type="Proteomes" id="UP000184447">
    <property type="component" value="Unassembled WGS sequence"/>
</dbReference>
<dbReference type="InterPro" id="IPR050554">
    <property type="entry name" value="Met_Synthase/Corrinoid"/>
</dbReference>
<organism evidence="4 5">
    <name type="scientific">Clostridium grantii DSM 8605</name>
    <dbReference type="NCBI Taxonomy" id="1121316"/>
    <lineage>
        <taxon>Bacteria</taxon>
        <taxon>Bacillati</taxon>
        <taxon>Bacillota</taxon>
        <taxon>Clostridia</taxon>
        <taxon>Eubacteriales</taxon>
        <taxon>Clostridiaceae</taxon>
        <taxon>Clostridium</taxon>
    </lineage>
</organism>